<dbReference type="EC" id="3.2.2.-" evidence="5"/>
<comment type="similarity">
    <text evidence="1 5">Belongs to the DNA glycosylase MPG family.</text>
</comment>
<reference evidence="6" key="1">
    <citation type="submission" date="2023-08" db="EMBL/GenBank/DDBJ databases">
        <title>Genomic characterization of piscicolin 126 produced by Carnobacterium maltaromaticum CM22 strain isolated from salmon (Salmo salar).</title>
        <authorList>
            <person name="Gonzalez-Gragera E."/>
            <person name="Garcia-Lopez J.D."/>
            <person name="Teso-Perez C."/>
            <person name="Gimenez-Hernandez I."/>
            <person name="Peralta-Sanchez J.M."/>
            <person name="Valdivia E."/>
            <person name="Montalban-Lopez M."/>
            <person name="Martin-Platero A.M."/>
            <person name="Banos A."/>
            <person name="Martinez-Bueno M."/>
        </authorList>
    </citation>
    <scope>NUCLEOTIDE SEQUENCE</scope>
    <source>
        <strain evidence="6">CM22</strain>
    </source>
</reference>
<keyword evidence="4 5" id="KW-0234">DNA repair</keyword>
<sequence>MNPWFDSKKTTEEIAQELLGMLVVKETDAGIVSGWIVETEAYLGEIDQAAHSYKLKKTPRLNSMYQEAGTIYIYSMHTHHMLNLVVQAKGIPEAVLIRGIEPFEGLAIMEERRAQTGFAVTDGPGKLTKAMGIDKSDDGSSILVPPLIISQKERRYPQEVELSKRIGIPNKGKWTEAFLRYSVKGNPYVSKLKGTIEPDYGWEK</sequence>
<proteinExistence type="inferred from homology"/>
<organism evidence="6 7">
    <name type="scientific">Carnobacterium maltaromaticum</name>
    <name type="common">Carnobacterium piscicola</name>
    <dbReference type="NCBI Taxonomy" id="2751"/>
    <lineage>
        <taxon>Bacteria</taxon>
        <taxon>Bacillati</taxon>
        <taxon>Bacillota</taxon>
        <taxon>Bacilli</taxon>
        <taxon>Lactobacillales</taxon>
        <taxon>Carnobacteriaceae</taxon>
        <taxon>Carnobacterium</taxon>
    </lineage>
</organism>
<dbReference type="GO" id="GO:0006284">
    <property type="term" value="P:base-excision repair"/>
    <property type="evidence" value="ECO:0007669"/>
    <property type="project" value="InterPro"/>
</dbReference>
<dbReference type="GO" id="GO:0003905">
    <property type="term" value="F:alkylbase DNA N-glycosylase activity"/>
    <property type="evidence" value="ECO:0007669"/>
    <property type="project" value="InterPro"/>
</dbReference>
<dbReference type="EMBL" id="JAVBVO010000003">
    <property type="protein sequence ID" value="MDZ5758021.1"/>
    <property type="molecule type" value="Genomic_DNA"/>
</dbReference>
<dbReference type="InterPro" id="IPR003180">
    <property type="entry name" value="MPG"/>
</dbReference>
<comment type="caution">
    <text evidence="6">The sequence shown here is derived from an EMBL/GenBank/DDBJ whole genome shotgun (WGS) entry which is preliminary data.</text>
</comment>
<dbReference type="AlphaFoldDB" id="A0AAW9JWZ4"/>
<dbReference type="PANTHER" id="PTHR10429:SF0">
    <property type="entry name" value="DNA-3-METHYLADENINE GLYCOSYLASE"/>
    <property type="match status" value="1"/>
</dbReference>
<evidence type="ECO:0000313" key="6">
    <source>
        <dbReference type="EMBL" id="MDZ5758021.1"/>
    </source>
</evidence>
<dbReference type="InterPro" id="IPR036995">
    <property type="entry name" value="MPG_sf"/>
</dbReference>
<dbReference type="NCBIfam" id="TIGR00567">
    <property type="entry name" value="3mg"/>
    <property type="match status" value="1"/>
</dbReference>
<dbReference type="SUPFAM" id="SSF50486">
    <property type="entry name" value="FMT C-terminal domain-like"/>
    <property type="match status" value="1"/>
</dbReference>
<keyword evidence="3 5" id="KW-0378">Hydrolase</keyword>
<dbReference type="HAMAP" id="MF_00527">
    <property type="entry name" value="3MGH"/>
    <property type="match status" value="1"/>
</dbReference>
<dbReference type="FunFam" id="3.10.300.10:FF:000001">
    <property type="entry name" value="Putative 3-methyladenine DNA glycosylase"/>
    <property type="match status" value="1"/>
</dbReference>
<dbReference type="PANTHER" id="PTHR10429">
    <property type="entry name" value="DNA-3-METHYLADENINE GLYCOSYLASE"/>
    <property type="match status" value="1"/>
</dbReference>
<dbReference type="InterPro" id="IPR011034">
    <property type="entry name" value="Formyl_transferase-like_C_sf"/>
</dbReference>
<evidence type="ECO:0000256" key="4">
    <source>
        <dbReference type="ARBA" id="ARBA00023204"/>
    </source>
</evidence>
<name>A0AAW9JWZ4_CARML</name>
<evidence type="ECO:0000256" key="5">
    <source>
        <dbReference type="HAMAP-Rule" id="MF_00527"/>
    </source>
</evidence>
<accession>A0AAW9JWZ4</accession>
<dbReference type="CDD" id="cd00540">
    <property type="entry name" value="AAG"/>
    <property type="match status" value="1"/>
</dbReference>
<dbReference type="Gene3D" id="3.10.300.10">
    <property type="entry name" value="Methylpurine-DNA glycosylase (MPG)"/>
    <property type="match status" value="1"/>
</dbReference>
<protein>
    <recommendedName>
        <fullName evidence="5">Putative 3-methyladenine DNA glycosylase</fullName>
        <ecNumber evidence="5">3.2.2.-</ecNumber>
    </recommendedName>
</protein>
<evidence type="ECO:0000256" key="1">
    <source>
        <dbReference type="ARBA" id="ARBA00009232"/>
    </source>
</evidence>
<dbReference type="Pfam" id="PF02245">
    <property type="entry name" value="Pur_DNA_glyco"/>
    <property type="match status" value="1"/>
</dbReference>
<evidence type="ECO:0000256" key="2">
    <source>
        <dbReference type="ARBA" id="ARBA00022763"/>
    </source>
</evidence>
<dbReference type="GO" id="GO:0003677">
    <property type="term" value="F:DNA binding"/>
    <property type="evidence" value="ECO:0007669"/>
    <property type="project" value="InterPro"/>
</dbReference>
<dbReference type="Proteomes" id="UP001290462">
    <property type="component" value="Unassembled WGS sequence"/>
</dbReference>
<gene>
    <name evidence="6" type="ORF">RAK27_05060</name>
</gene>
<evidence type="ECO:0000313" key="7">
    <source>
        <dbReference type="Proteomes" id="UP001290462"/>
    </source>
</evidence>
<evidence type="ECO:0000256" key="3">
    <source>
        <dbReference type="ARBA" id="ARBA00022801"/>
    </source>
</evidence>
<dbReference type="RefSeq" id="WP_015076476.1">
    <property type="nucleotide sequence ID" value="NZ_CP016844.1"/>
</dbReference>
<keyword evidence="2 5" id="KW-0227">DNA damage</keyword>